<dbReference type="InterPro" id="IPR016032">
    <property type="entry name" value="Sig_transdc_resp-reg_C-effctor"/>
</dbReference>
<feature type="domain" description="OmpR/PhoB-type" evidence="7">
    <location>
        <begin position="1"/>
        <end position="100"/>
    </location>
</feature>
<evidence type="ECO:0000256" key="3">
    <source>
        <dbReference type="ARBA" id="ARBA00023125"/>
    </source>
</evidence>
<dbReference type="InterPro" id="IPR036388">
    <property type="entry name" value="WH-like_DNA-bd_sf"/>
</dbReference>
<proteinExistence type="inferred from homology"/>
<dbReference type="PANTHER" id="PTHR35807:SF1">
    <property type="entry name" value="TRANSCRIPTIONAL REGULATOR REDD"/>
    <property type="match status" value="1"/>
</dbReference>
<dbReference type="GeneID" id="93372945"/>
<dbReference type="Pfam" id="PF13191">
    <property type="entry name" value="AAA_16"/>
    <property type="match status" value="1"/>
</dbReference>
<dbReference type="SUPFAM" id="SSF48452">
    <property type="entry name" value="TPR-like"/>
    <property type="match status" value="1"/>
</dbReference>
<dbReference type="Pfam" id="PF00486">
    <property type="entry name" value="Trans_reg_C"/>
    <property type="match status" value="1"/>
</dbReference>
<dbReference type="InterPro" id="IPR027417">
    <property type="entry name" value="P-loop_NTPase"/>
</dbReference>
<dbReference type="Pfam" id="PF03704">
    <property type="entry name" value="BTAD"/>
    <property type="match status" value="1"/>
</dbReference>
<keyword evidence="9" id="KW-1185">Reference proteome</keyword>
<dbReference type="PROSITE" id="PS51755">
    <property type="entry name" value="OMPR_PHOB"/>
    <property type="match status" value="1"/>
</dbReference>
<protein>
    <recommendedName>
        <fullName evidence="7">OmpR/PhoB-type domain-containing protein</fullName>
    </recommendedName>
</protein>
<comment type="caution">
    <text evidence="8">The sequence shown here is derived from an EMBL/GenBank/DDBJ whole genome shotgun (WGS) entry which is preliminary data.</text>
</comment>
<evidence type="ECO:0000256" key="4">
    <source>
        <dbReference type="ARBA" id="ARBA00023163"/>
    </source>
</evidence>
<accession>A0A0B8NB43</accession>
<dbReference type="SMART" id="SM01043">
    <property type="entry name" value="BTAD"/>
    <property type="match status" value="1"/>
</dbReference>
<reference evidence="9" key="1">
    <citation type="submission" date="2015-07" db="EMBL/GenBank/DDBJ databases">
        <title>Nocardia seriolae U-1 whole genome shotgun sequence.</title>
        <authorList>
            <person name="Imajoh M."/>
            <person name="Fukumoto Y."/>
            <person name="Sukeda M."/>
            <person name="Yamane J."/>
            <person name="Yamasaki K."/>
            <person name="Shimizu M."/>
            <person name="Ohnishi K."/>
            <person name="Oshima S."/>
        </authorList>
    </citation>
    <scope>NUCLEOTIDE SEQUENCE [LARGE SCALE GENOMIC DNA]</scope>
    <source>
        <strain evidence="9">U-1</strain>
    </source>
</reference>
<evidence type="ECO:0000259" key="7">
    <source>
        <dbReference type="PROSITE" id="PS51755"/>
    </source>
</evidence>
<dbReference type="InterPro" id="IPR041664">
    <property type="entry name" value="AAA_16"/>
</dbReference>
<sequence length="1309" mass="138616">MAGAELRVLGPLHLSVDGRDTALGTPMQRAVLGRLIVAHGQVVSTERMIYDLWAGHAPPKAAAVLQVHIHSLRRLFEPERPRRAPSSFIVSESSGYALKIPENAVDAWHFEQQLRTYQELVSNPDIHTDPAERNALLETALALWHGPALEAFAEADWAVAEADRLTDLYLTAVELNARTELELGRSGEVVRELRQLFEDHPGREEIVRLLALAQYQLGQQLEALTTIRRSRDYLGHQYGVDPAPALRRLEQAILNHSATLTSATALDPALPAPAPGAPVHDTTAWPPDAASGPEANPAGVLGADAVIGGTSALNPASRESRCATGYIDELSELLSTAEAARAGHLRLAWVAGEAGMGKTVLAEAALSALSTAGWTVATGTCPEIAGAPTAWAWSELLAALDAADAGLPRPSKHAAPPALPRYPAASAPGPEAEKAPRSPGATPPGPNIASIGGPGISGTAPPIAAGGRLPIAPNAEFANALGTGRAGSPLAGMSGGGLPAADAGGAFGLARVIAEACRRVAAGAPVALVLEDAQRADPATLQVLRQVASWLRDEPVFVLITLRRSESTAGMHNTVAALAQYQGAWVEINGLDVAGTRQVAAAAGVEQIDDETLAQLHRRTGGNPLFVREMAKLLATQGSLDDVPDSIRELIEDRVGQLPEGVTEVLRHLAVWGESVDLAILAAATGLAEDTVIDLVTAAEAAGLVGSGSGGSIRFEHGLIRDALYLSIPPLRRGRMHWAALELLEAAAETFPAVARDPDVLARHAIAGATAETAARAIEYVERAAERRSRSGMRSASVRLLRSAVDLHRLARHDADHAPAADRIALLRTRCALVTALAYDNRHREARDERDRALTLAEQLGDPDLVVRALTCWRAPVIWAIRNWREPDQHMRRALSAALARHGVQPALLALLDTAYGPAATESAGTDGLSAGDETEFVQTRFEFGRAETETARAGARSERATADRYRTAGPYRAEVIAGQVDSSDAADGDLVLLLVAATFETGLVEYSAGHQLAARALEIARRTGDPELLCTAINAVTYLAFEYDDEFSGLVTELEAVATAAGLAEYRALAHYLGYRAAVAQADLREAGRRVAAALEFADEGQLRPLLDMVGCFAATMELLRGDIDLAERLYQRFIVRARESGVANHSEAELFCTLAVGWARGELGELHDRLADAYAALPAAAASAYTLALLRTGQRERARAVYENSDPIAAGFYPVLLSALRAVAAIELGDIAAIQRLYEYLAPYGGTLIGLESGMTEFGPMDTILAALAAARGDADAAAAHRDRAERLLERIRAEPPECGRVLSGAA</sequence>
<gene>
    <name evidence="8" type="ORF">NSK11_contig00024-0072</name>
</gene>
<evidence type="ECO:0000313" key="9">
    <source>
        <dbReference type="Proteomes" id="UP000037179"/>
    </source>
</evidence>
<name>A0A0B8NB43_9NOCA</name>
<keyword evidence="4" id="KW-0804">Transcription</keyword>
<reference evidence="8 9" key="2">
    <citation type="journal article" date="2016" name="Genome Announc.">
        <title>Draft Genome Sequence of Erythromycin- and Oxytetracycline-Sensitive Nocardia seriolae Strain U-1 (NBRC 110359).</title>
        <authorList>
            <person name="Imajoh M."/>
            <person name="Sukeda M."/>
            <person name="Shimizu M."/>
            <person name="Yamane J."/>
            <person name="Ohnishi K."/>
            <person name="Oshima S."/>
        </authorList>
    </citation>
    <scope>NUCLEOTIDE SEQUENCE [LARGE SCALE GENOMIC DNA]</scope>
    <source>
        <strain evidence="8 9">U-1</strain>
    </source>
</reference>
<dbReference type="GO" id="GO:0000160">
    <property type="term" value="P:phosphorelay signal transduction system"/>
    <property type="evidence" value="ECO:0007669"/>
    <property type="project" value="InterPro"/>
</dbReference>
<dbReference type="SUPFAM" id="SSF52540">
    <property type="entry name" value="P-loop containing nucleoside triphosphate hydrolases"/>
    <property type="match status" value="1"/>
</dbReference>
<evidence type="ECO:0000256" key="5">
    <source>
        <dbReference type="PROSITE-ProRule" id="PRU01091"/>
    </source>
</evidence>
<dbReference type="GO" id="GO:0003677">
    <property type="term" value="F:DNA binding"/>
    <property type="evidence" value="ECO:0007669"/>
    <property type="project" value="UniProtKB-UniRule"/>
</dbReference>
<keyword evidence="3 5" id="KW-0238">DNA-binding</keyword>
<organism evidence="8 9">
    <name type="scientific">Nocardia seriolae</name>
    <dbReference type="NCBI Taxonomy" id="37332"/>
    <lineage>
        <taxon>Bacteria</taxon>
        <taxon>Bacillati</taxon>
        <taxon>Actinomycetota</taxon>
        <taxon>Actinomycetes</taxon>
        <taxon>Mycobacteriales</taxon>
        <taxon>Nocardiaceae</taxon>
        <taxon>Nocardia</taxon>
    </lineage>
</organism>
<dbReference type="SMART" id="SM00862">
    <property type="entry name" value="Trans_reg_C"/>
    <property type="match status" value="1"/>
</dbReference>
<dbReference type="InterPro" id="IPR051677">
    <property type="entry name" value="AfsR-DnrI-RedD_regulator"/>
</dbReference>
<dbReference type="SUPFAM" id="SSF46894">
    <property type="entry name" value="C-terminal effector domain of the bipartite response regulators"/>
    <property type="match status" value="1"/>
</dbReference>
<dbReference type="Proteomes" id="UP000037179">
    <property type="component" value="Unassembled WGS sequence"/>
</dbReference>
<dbReference type="InterPro" id="IPR011990">
    <property type="entry name" value="TPR-like_helical_dom_sf"/>
</dbReference>
<dbReference type="InterPro" id="IPR001867">
    <property type="entry name" value="OmpR/PhoB-type_DNA-bd"/>
</dbReference>
<comment type="similarity">
    <text evidence="1">Belongs to the AfsR/DnrI/RedD regulatory family.</text>
</comment>
<dbReference type="RefSeq" id="WP_033086794.1">
    <property type="nucleotide sequence ID" value="NZ_AP017900.1"/>
</dbReference>
<dbReference type="EMBL" id="BBYQ01000024">
    <property type="protein sequence ID" value="GAP27907.1"/>
    <property type="molecule type" value="Genomic_DNA"/>
</dbReference>
<evidence type="ECO:0000256" key="6">
    <source>
        <dbReference type="SAM" id="MobiDB-lite"/>
    </source>
</evidence>
<feature type="DNA-binding region" description="OmpR/PhoB-type" evidence="5">
    <location>
        <begin position="1"/>
        <end position="100"/>
    </location>
</feature>
<dbReference type="Gene3D" id="1.25.40.10">
    <property type="entry name" value="Tetratricopeptide repeat domain"/>
    <property type="match status" value="1"/>
</dbReference>
<dbReference type="GO" id="GO:0006355">
    <property type="term" value="P:regulation of DNA-templated transcription"/>
    <property type="evidence" value="ECO:0007669"/>
    <property type="project" value="InterPro"/>
</dbReference>
<feature type="region of interest" description="Disordered" evidence="6">
    <location>
        <begin position="408"/>
        <end position="456"/>
    </location>
</feature>
<evidence type="ECO:0000256" key="2">
    <source>
        <dbReference type="ARBA" id="ARBA00023015"/>
    </source>
</evidence>
<dbReference type="PANTHER" id="PTHR35807">
    <property type="entry name" value="TRANSCRIPTIONAL REGULATOR REDD-RELATED"/>
    <property type="match status" value="1"/>
</dbReference>
<dbReference type="InterPro" id="IPR005158">
    <property type="entry name" value="BTAD"/>
</dbReference>
<dbReference type="CDD" id="cd15831">
    <property type="entry name" value="BTAD"/>
    <property type="match status" value="1"/>
</dbReference>
<dbReference type="Gene3D" id="1.10.10.10">
    <property type="entry name" value="Winged helix-like DNA-binding domain superfamily/Winged helix DNA-binding domain"/>
    <property type="match status" value="1"/>
</dbReference>
<evidence type="ECO:0000256" key="1">
    <source>
        <dbReference type="ARBA" id="ARBA00005820"/>
    </source>
</evidence>
<evidence type="ECO:0000313" key="8">
    <source>
        <dbReference type="EMBL" id="GAP27907.1"/>
    </source>
</evidence>
<keyword evidence="2" id="KW-0805">Transcription regulation</keyword>